<keyword evidence="1" id="KW-1133">Transmembrane helix</keyword>
<comment type="caution">
    <text evidence="2">The sequence shown here is derived from an EMBL/GenBank/DDBJ whole genome shotgun (WGS) entry which is preliminary data.</text>
</comment>
<gene>
    <name evidence="2" type="ORF">UW90_C0008G0010</name>
</gene>
<accession>A0A0G1L1Y5</accession>
<dbReference type="EMBL" id="LCKD01000008">
    <property type="protein sequence ID" value="KKT90021.1"/>
    <property type="molecule type" value="Genomic_DNA"/>
</dbReference>
<sequence>MNQSRQNNLIMILILIFGAAAGYFFYVSFGSSLEASVPVAAGPGRDSLGSFKNLKINFLESNIFDTFRTFGEYPVNPGSVGRKDLFAPF</sequence>
<keyword evidence="1" id="KW-0472">Membrane</keyword>
<keyword evidence="1" id="KW-0812">Transmembrane</keyword>
<evidence type="ECO:0000313" key="3">
    <source>
        <dbReference type="Proteomes" id="UP000034368"/>
    </source>
</evidence>
<dbReference type="Proteomes" id="UP000034368">
    <property type="component" value="Unassembled WGS sequence"/>
</dbReference>
<evidence type="ECO:0000313" key="2">
    <source>
        <dbReference type="EMBL" id="KKT90021.1"/>
    </source>
</evidence>
<proteinExistence type="predicted"/>
<protein>
    <submittedName>
        <fullName evidence="2">Uncharacterized protein</fullName>
    </submittedName>
</protein>
<feature type="transmembrane region" description="Helical" evidence="1">
    <location>
        <begin position="9"/>
        <end position="29"/>
    </location>
</feature>
<dbReference type="AlphaFoldDB" id="A0A0G1L1Y5"/>
<name>A0A0G1L1Y5_9BACT</name>
<organism evidence="2 3">
    <name type="scientific">Candidatus Yanofskybacteria bacterium GW2011_GWB1_45_11</name>
    <dbReference type="NCBI Taxonomy" id="1619026"/>
    <lineage>
        <taxon>Bacteria</taxon>
        <taxon>Candidatus Yanofskyibacteriota</taxon>
    </lineage>
</organism>
<reference evidence="2 3" key="1">
    <citation type="journal article" date="2015" name="Nature">
        <title>rRNA introns, odd ribosomes, and small enigmatic genomes across a large radiation of phyla.</title>
        <authorList>
            <person name="Brown C.T."/>
            <person name="Hug L.A."/>
            <person name="Thomas B.C."/>
            <person name="Sharon I."/>
            <person name="Castelle C.J."/>
            <person name="Singh A."/>
            <person name="Wilkins M.J."/>
            <person name="Williams K.H."/>
            <person name="Banfield J.F."/>
        </authorList>
    </citation>
    <scope>NUCLEOTIDE SEQUENCE [LARGE SCALE GENOMIC DNA]</scope>
</reference>
<evidence type="ECO:0000256" key="1">
    <source>
        <dbReference type="SAM" id="Phobius"/>
    </source>
</evidence>